<reference evidence="3 4" key="1">
    <citation type="submission" date="2023-12" db="EMBL/GenBank/DDBJ databases">
        <title>A high-quality genome assembly for Dillenia turbinata (Dilleniales).</title>
        <authorList>
            <person name="Chanderbali A."/>
        </authorList>
    </citation>
    <scope>NUCLEOTIDE SEQUENCE [LARGE SCALE GENOMIC DNA]</scope>
    <source>
        <strain evidence="3">LSX21</strain>
        <tissue evidence="3">Leaf</tissue>
    </source>
</reference>
<organism evidence="3 4">
    <name type="scientific">Dillenia turbinata</name>
    <dbReference type="NCBI Taxonomy" id="194707"/>
    <lineage>
        <taxon>Eukaryota</taxon>
        <taxon>Viridiplantae</taxon>
        <taxon>Streptophyta</taxon>
        <taxon>Embryophyta</taxon>
        <taxon>Tracheophyta</taxon>
        <taxon>Spermatophyta</taxon>
        <taxon>Magnoliopsida</taxon>
        <taxon>eudicotyledons</taxon>
        <taxon>Gunneridae</taxon>
        <taxon>Pentapetalae</taxon>
        <taxon>Dilleniales</taxon>
        <taxon>Dilleniaceae</taxon>
        <taxon>Dillenia</taxon>
    </lineage>
</organism>
<evidence type="ECO:0000256" key="2">
    <source>
        <dbReference type="SAM" id="MobiDB-lite"/>
    </source>
</evidence>
<feature type="compositionally biased region" description="Acidic residues" evidence="2">
    <location>
        <begin position="1"/>
        <end position="23"/>
    </location>
</feature>
<keyword evidence="1" id="KW-0175">Coiled coil</keyword>
<feature type="region of interest" description="Disordered" evidence="2">
    <location>
        <begin position="1"/>
        <end position="29"/>
    </location>
</feature>
<protein>
    <submittedName>
        <fullName evidence="3">Uncharacterized protein</fullName>
    </submittedName>
</protein>
<dbReference type="InterPro" id="IPR040300">
    <property type="entry name" value="At3g49055-like"/>
</dbReference>
<evidence type="ECO:0000313" key="3">
    <source>
        <dbReference type="EMBL" id="KAK6930931.1"/>
    </source>
</evidence>
<dbReference type="EMBL" id="JBAMMX010000011">
    <property type="protein sequence ID" value="KAK6930931.1"/>
    <property type="molecule type" value="Genomic_DNA"/>
</dbReference>
<dbReference type="AlphaFoldDB" id="A0AAN8ZAE7"/>
<proteinExistence type="predicted"/>
<accession>A0AAN8ZAE7</accession>
<gene>
    <name evidence="3" type="ORF">RJ641_002724</name>
</gene>
<feature type="coiled-coil region" evidence="1">
    <location>
        <begin position="38"/>
        <end position="138"/>
    </location>
</feature>
<feature type="coiled-coil region" evidence="1">
    <location>
        <begin position="185"/>
        <end position="293"/>
    </location>
</feature>
<name>A0AAN8ZAE7_9MAGN</name>
<keyword evidence="4" id="KW-1185">Reference proteome</keyword>
<feature type="coiled-coil region" evidence="1">
    <location>
        <begin position="466"/>
        <end position="512"/>
    </location>
</feature>
<dbReference type="PANTHER" id="PTHR34937:SF1">
    <property type="entry name" value="PARAMYOSIN"/>
    <property type="match status" value="1"/>
</dbReference>
<comment type="caution">
    <text evidence="3">The sequence shown here is derived from an EMBL/GenBank/DDBJ whole genome shotgun (WGS) entry which is preliminary data.</text>
</comment>
<sequence length="552" mass="63562">MATGVGDEDADAVLSDVEADDDPTPIVISTPSLEDVSVERFREIVAELERERQAREAAENSKSDLQAQFNRLKVLAHEAIKKRDESVRLKDDALREKEEALKSNERLLTELSEANKLRDEYSKQIDLIRAEMNDAEQMMVTGIEKILRKLSSFKNLSAGGLPRSKKYSGLPAIAYGVIKRTNEIVEEMLKQIETTTKSRNDAREQMDQRNYEIAIEVSQLEATISGLREEVAKKSSAVEDLEKVVAEKVMEKSEMERQMAEKLRLMEKESLELKELVSEYENKSRNLEEKIDAQKPLLSDQLNFISKIHEQMYSLISLLNDDSNMDQHEFSESLFLPQEMGLEENIRASLAGMDSIYELTKIVIVKTTDIFEERKYEAKKLHETVAQLVKEKEQIGSLLRSTLSKRMKYDTSSNTSELFEVAENGLRESGINVRFSNILEHRDKAGTHETADDEVYTLAGALEKIVKESQVEILELKHSVDELRASRLRERLEELTRQLEESDTREESRRRRDTHRYLCWPWDWLGINLVASRQTQTQQRNSNEMELSEPLL</sequence>
<evidence type="ECO:0000313" key="4">
    <source>
        <dbReference type="Proteomes" id="UP001370490"/>
    </source>
</evidence>
<dbReference type="PANTHER" id="PTHR34937">
    <property type="entry name" value="OS08G0559800 PROTEIN"/>
    <property type="match status" value="1"/>
</dbReference>
<evidence type="ECO:0000256" key="1">
    <source>
        <dbReference type="SAM" id="Coils"/>
    </source>
</evidence>
<dbReference type="Proteomes" id="UP001370490">
    <property type="component" value="Unassembled WGS sequence"/>
</dbReference>